<evidence type="ECO:0000256" key="3">
    <source>
        <dbReference type="SAM" id="MobiDB-lite"/>
    </source>
</evidence>
<dbReference type="Gene3D" id="1.10.8.60">
    <property type="match status" value="1"/>
</dbReference>
<feature type="compositionally biased region" description="Polar residues" evidence="3">
    <location>
        <begin position="119"/>
        <end position="130"/>
    </location>
</feature>
<dbReference type="EMBL" id="KL596641">
    <property type="protein sequence ID" value="KER31806.1"/>
    <property type="molecule type" value="Genomic_DNA"/>
</dbReference>
<dbReference type="InterPro" id="IPR003593">
    <property type="entry name" value="AAA+_ATPase"/>
</dbReference>
<dbReference type="STRING" id="6198.A0A074ZXI9"/>
<dbReference type="Proteomes" id="UP000054324">
    <property type="component" value="Unassembled WGS sequence"/>
</dbReference>
<accession>A0A074ZXI9</accession>
<dbReference type="PANTHER" id="PTHR48102:SF7">
    <property type="entry name" value="ATP-DEPENDENT CLP PROTEASE ATP-BINDING SUBUNIT CLPX-LIKE, MITOCHONDRIAL"/>
    <property type="match status" value="1"/>
</dbReference>
<dbReference type="KEGG" id="ovi:T265_12911"/>
<dbReference type="InterPro" id="IPR027417">
    <property type="entry name" value="P-loop_NTPase"/>
</dbReference>
<dbReference type="SUPFAM" id="SSF52540">
    <property type="entry name" value="P-loop containing nucleoside triphosphate hydrolases"/>
    <property type="match status" value="1"/>
</dbReference>
<dbReference type="GeneID" id="20327079"/>
<dbReference type="PANTHER" id="PTHR48102">
    <property type="entry name" value="ATP-DEPENDENT CLP PROTEASE ATP-BINDING SUBUNIT CLPX-LIKE, MITOCHONDRIAL-RELATED"/>
    <property type="match status" value="1"/>
</dbReference>
<dbReference type="Pfam" id="PF26040">
    <property type="entry name" value="Zn_ribbon_CLPX_N"/>
    <property type="match status" value="1"/>
</dbReference>
<dbReference type="GO" id="GO:0005524">
    <property type="term" value="F:ATP binding"/>
    <property type="evidence" value="ECO:0007669"/>
    <property type="project" value="UniProtKB-KW"/>
</dbReference>
<dbReference type="SMART" id="SM00382">
    <property type="entry name" value="AAA"/>
    <property type="match status" value="1"/>
</dbReference>
<evidence type="ECO:0000256" key="2">
    <source>
        <dbReference type="ARBA" id="ARBA00022840"/>
    </source>
</evidence>
<dbReference type="CTD" id="20327079"/>
<feature type="region of interest" description="Disordered" evidence="3">
    <location>
        <begin position="66"/>
        <end position="152"/>
    </location>
</feature>
<keyword evidence="7" id="KW-1185">Reference proteome</keyword>
<dbReference type="Pfam" id="PF07724">
    <property type="entry name" value="AAA_2"/>
    <property type="match status" value="1"/>
</dbReference>
<dbReference type="Gene3D" id="3.40.50.300">
    <property type="entry name" value="P-loop containing nucleotide triphosphate hydrolases"/>
    <property type="match status" value="2"/>
</dbReference>
<dbReference type="InterPro" id="IPR050052">
    <property type="entry name" value="ATP-dep_Clp_protease_ClpX"/>
</dbReference>
<dbReference type="AlphaFoldDB" id="A0A074ZXI9"/>
<keyword evidence="2" id="KW-0067">ATP-binding</keyword>
<feature type="region of interest" description="Disordered" evidence="3">
    <location>
        <begin position="481"/>
        <end position="503"/>
    </location>
</feature>
<dbReference type="FunFam" id="1.10.8.60:FF:000002">
    <property type="entry name" value="ATP-dependent Clp protease ATP-binding subunit ClpX"/>
    <property type="match status" value="1"/>
</dbReference>
<dbReference type="RefSeq" id="XP_009164483.1">
    <property type="nucleotide sequence ID" value="XM_009166219.1"/>
</dbReference>
<dbReference type="InterPro" id="IPR059067">
    <property type="entry name" value="Znf_ribbon_CLPX-like"/>
</dbReference>
<dbReference type="OrthoDB" id="1721884at2759"/>
<dbReference type="GO" id="GO:0016887">
    <property type="term" value="F:ATP hydrolysis activity"/>
    <property type="evidence" value="ECO:0007669"/>
    <property type="project" value="InterPro"/>
</dbReference>
<feature type="compositionally biased region" description="Basic and acidic residues" evidence="3">
    <location>
        <begin position="84"/>
        <end position="110"/>
    </location>
</feature>
<feature type="compositionally biased region" description="Polar residues" evidence="3">
    <location>
        <begin position="254"/>
        <end position="264"/>
    </location>
</feature>
<evidence type="ECO:0008006" key="8">
    <source>
        <dbReference type="Google" id="ProtNLM"/>
    </source>
</evidence>
<dbReference type="GO" id="GO:0051603">
    <property type="term" value="P:proteolysis involved in protein catabolic process"/>
    <property type="evidence" value="ECO:0007669"/>
    <property type="project" value="TreeGrafter"/>
</dbReference>
<feature type="compositionally biased region" description="Gly residues" evidence="3">
    <location>
        <begin position="143"/>
        <end position="152"/>
    </location>
</feature>
<feature type="compositionally biased region" description="Low complexity" evidence="3">
    <location>
        <begin position="289"/>
        <end position="311"/>
    </location>
</feature>
<organism evidence="6 7">
    <name type="scientific">Opisthorchis viverrini</name>
    <name type="common">Southeast Asian liver fluke</name>
    <dbReference type="NCBI Taxonomy" id="6198"/>
    <lineage>
        <taxon>Eukaryota</taxon>
        <taxon>Metazoa</taxon>
        <taxon>Spiralia</taxon>
        <taxon>Lophotrochozoa</taxon>
        <taxon>Platyhelminthes</taxon>
        <taxon>Trematoda</taxon>
        <taxon>Digenea</taxon>
        <taxon>Opisthorchiida</taxon>
        <taxon>Opisthorchiata</taxon>
        <taxon>Opisthorchiidae</taxon>
        <taxon>Opisthorchis</taxon>
    </lineage>
</organism>
<keyword evidence="1" id="KW-0547">Nucleotide-binding</keyword>
<feature type="domain" description="AAA+ ATPase" evidence="4">
    <location>
        <begin position="509"/>
        <end position="661"/>
    </location>
</feature>
<name>A0A074ZXI9_OPIVI</name>
<feature type="region of interest" description="Disordered" evidence="3">
    <location>
        <begin position="254"/>
        <end position="344"/>
    </location>
</feature>
<dbReference type="InterPro" id="IPR019489">
    <property type="entry name" value="Clp_ATPase_C"/>
</dbReference>
<dbReference type="InterPro" id="IPR003959">
    <property type="entry name" value="ATPase_AAA_core"/>
</dbReference>
<dbReference type="GO" id="GO:0005759">
    <property type="term" value="C:mitochondrial matrix"/>
    <property type="evidence" value="ECO:0007669"/>
    <property type="project" value="TreeGrafter"/>
</dbReference>
<evidence type="ECO:0000313" key="7">
    <source>
        <dbReference type="Proteomes" id="UP000054324"/>
    </source>
</evidence>
<dbReference type="SMART" id="SM01086">
    <property type="entry name" value="ClpB_D2-small"/>
    <property type="match status" value="1"/>
</dbReference>
<protein>
    <recommendedName>
        <fullName evidence="8">ATP-dependent Clp protease, ATP-binding subunit ClpX</fullName>
    </recommendedName>
</protein>
<dbReference type="Pfam" id="PF10431">
    <property type="entry name" value="ClpB_D2-small"/>
    <property type="match status" value="1"/>
</dbReference>
<sequence length="846" mass="90442">MNNFASSALSYVLKQSKLTGRAPIFMVRYGRKSGGIQPLILAPCSSCNGKYGPLNETQQEKMTVLEGLPGDWRSRRSNCSRPGEQSENHTAEDLERKQNTSRMELLDRKSQPPGGPHGSETSGGPSTYSGSMDGFPDDVREQPGGGGGDGSGGSFIKCSKCGGPLRAIEPTSSYVSRFMKCDACHQLYTLIDKSALKVFGAPEETQSFPPPPPIPKQIHAYLDRFVVGQDRAKRVLAVQVYAHYNRINHNNLVSASEGSSIGPQSANTTNTGSATSSHSKHPNNSPYIPGVTSPPTSSGGSHSPGSGQGSSLDNFRLPGASQNSAHVPPGALSGPGTSVTEESVAETIRQCPSVCAKPGAVIPVVGQAQTPGPQPAVSAGNRRLTPSSLILHPVPSVASMRKGSLVFRSMWPVAVHQVNCALLLLSFLWEGSSFVSLQISLSFLLPPELFNILRSGTLGNSKSGSGSSSGSLSFPFISDASHEGQSEADKRRRGSGILSDDSDQPVKLEKSNIVLLGPTGSGKTLLAQTLAHCLDVPFAICDCTTLTQAGYVGEDIESVISKLLQDANFNVERAQQGIVFLDEVDKISSKAGFLHSIRDVGGEGVQQGMLKLLEGSIVNVPDGKGSRKLRGETVQVDTTNILFIASGAFNGLDKIVGRRKHKKTVGFADLSSLPDPHQPRAEVNPEREGLDSLFNSFESSATEENAERDRLLEEVEARDLIDFGIIPEFVGRFPIITVLHSLNEEMLVRILTEPRNALLKQYQLLFSIDKCELKVTPSALRAIAREALSQRTGARGLRSILERLLLPARYEVPGSDIASVVITEDVVYGREPAIYGYRSASSASGM</sequence>
<proteinExistence type="predicted"/>
<reference evidence="6 7" key="1">
    <citation type="submission" date="2013-11" db="EMBL/GenBank/DDBJ databases">
        <title>Opisthorchis viverrini - life in the bile duct.</title>
        <authorList>
            <person name="Young N.D."/>
            <person name="Nagarajan N."/>
            <person name="Lin S.J."/>
            <person name="Korhonen P.K."/>
            <person name="Jex A.R."/>
            <person name="Hall R.S."/>
            <person name="Safavi-Hemami H."/>
            <person name="Kaewkong W."/>
            <person name="Bertrand D."/>
            <person name="Gao S."/>
            <person name="Seet Q."/>
            <person name="Wongkham S."/>
            <person name="Teh B.T."/>
            <person name="Wongkham C."/>
            <person name="Intapan P.M."/>
            <person name="Maleewong W."/>
            <person name="Yang X."/>
            <person name="Hu M."/>
            <person name="Wang Z."/>
            <person name="Hofmann A."/>
            <person name="Sternberg P.W."/>
            <person name="Tan P."/>
            <person name="Wang J."/>
            <person name="Gasser R.B."/>
        </authorList>
    </citation>
    <scope>NUCLEOTIDE SEQUENCE [LARGE SCALE GENOMIC DNA]</scope>
</reference>
<evidence type="ECO:0000256" key="1">
    <source>
        <dbReference type="ARBA" id="ARBA00022741"/>
    </source>
</evidence>
<gene>
    <name evidence="6" type="ORF">T265_12911</name>
</gene>
<evidence type="ECO:0000259" key="4">
    <source>
        <dbReference type="SMART" id="SM00382"/>
    </source>
</evidence>
<feature type="domain" description="Clp ATPase C-terminal" evidence="5">
    <location>
        <begin position="742"/>
        <end position="836"/>
    </location>
</feature>
<evidence type="ECO:0000259" key="5">
    <source>
        <dbReference type="SMART" id="SM01086"/>
    </source>
</evidence>
<feature type="compositionally biased region" description="Low complexity" evidence="3">
    <location>
        <begin position="265"/>
        <end position="277"/>
    </location>
</feature>
<feature type="compositionally biased region" description="Basic and acidic residues" evidence="3">
    <location>
        <begin position="481"/>
        <end position="490"/>
    </location>
</feature>
<evidence type="ECO:0000313" key="6">
    <source>
        <dbReference type="EMBL" id="KER31806.1"/>
    </source>
</evidence>